<evidence type="ECO:0000313" key="2">
    <source>
        <dbReference type="EMBL" id="PKS07437.1"/>
    </source>
</evidence>
<dbReference type="Pfam" id="PF11093">
    <property type="entry name" value="Mitochondr_Som1"/>
    <property type="match status" value="1"/>
</dbReference>
<proteinExistence type="predicted"/>
<dbReference type="InParanoid" id="A0A2N3N4T2"/>
<dbReference type="OrthoDB" id="3983163at2759"/>
<accession>A0A2N3N4T2</accession>
<protein>
    <submittedName>
        <fullName evidence="2">Uncharacterized protein</fullName>
    </submittedName>
</protein>
<dbReference type="AlphaFoldDB" id="A0A2N3N4T2"/>
<feature type="region of interest" description="Disordered" evidence="1">
    <location>
        <begin position="1"/>
        <end position="34"/>
    </location>
</feature>
<keyword evidence="3" id="KW-1185">Reference proteome</keyword>
<comment type="caution">
    <text evidence="2">The sequence shown here is derived from an EMBL/GenBank/DDBJ whole genome shotgun (WGS) entry which is preliminary data.</text>
</comment>
<name>A0A2N3N4T2_9PEZI</name>
<evidence type="ECO:0000256" key="1">
    <source>
        <dbReference type="SAM" id="MobiDB-lite"/>
    </source>
</evidence>
<gene>
    <name evidence="2" type="ORF">jhhlp_006041</name>
</gene>
<dbReference type="GO" id="GO:0042720">
    <property type="term" value="C:mitochondrial inner membrane peptidase complex"/>
    <property type="evidence" value="ECO:0007669"/>
    <property type="project" value="InterPro"/>
</dbReference>
<sequence>MPPPVRTFPPENLPEEIQLDTSGRKRKPAPGAPRNIDLSACELFTMSQYECVVPRPDVPESRVQCYEVLRLFRKCADRKGTFMVETTGWEQQSSAPS</sequence>
<organism evidence="2 3">
    <name type="scientific">Lomentospora prolificans</name>
    <dbReference type="NCBI Taxonomy" id="41688"/>
    <lineage>
        <taxon>Eukaryota</taxon>
        <taxon>Fungi</taxon>
        <taxon>Dikarya</taxon>
        <taxon>Ascomycota</taxon>
        <taxon>Pezizomycotina</taxon>
        <taxon>Sordariomycetes</taxon>
        <taxon>Hypocreomycetidae</taxon>
        <taxon>Microascales</taxon>
        <taxon>Microascaceae</taxon>
        <taxon>Lomentospora</taxon>
    </lineage>
</organism>
<dbReference type="EMBL" id="NLAX01000701">
    <property type="protein sequence ID" value="PKS07437.1"/>
    <property type="molecule type" value="Genomic_DNA"/>
</dbReference>
<evidence type="ECO:0000313" key="3">
    <source>
        <dbReference type="Proteomes" id="UP000233524"/>
    </source>
</evidence>
<dbReference type="VEuPathDB" id="FungiDB:jhhlp_006041"/>
<dbReference type="InterPro" id="IPR024645">
    <property type="entry name" value="Mitochondr_Som1"/>
</dbReference>
<reference evidence="2 3" key="1">
    <citation type="journal article" date="2017" name="G3 (Bethesda)">
        <title>First Draft Genome Sequence of the Pathogenic Fungus Lomentospora prolificans (Formerly Scedosporium prolificans).</title>
        <authorList>
            <person name="Luo R."/>
            <person name="Zimin A."/>
            <person name="Workman R."/>
            <person name="Fan Y."/>
            <person name="Pertea G."/>
            <person name="Grossman N."/>
            <person name="Wear M.P."/>
            <person name="Jia B."/>
            <person name="Miller H."/>
            <person name="Casadevall A."/>
            <person name="Timp W."/>
            <person name="Zhang S.X."/>
            <person name="Salzberg S.L."/>
        </authorList>
    </citation>
    <scope>NUCLEOTIDE SEQUENCE [LARGE SCALE GENOMIC DNA]</scope>
    <source>
        <strain evidence="2 3">JHH-5317</strain>
    </source>
</reference>
<dbReference type="Proteomes" id="UP000233524">
    <property type="component" value="Unassembled WGS sequence"/>
</dbReference>